<sequence length="126" mass="13830">MGHTAHLLEQDWTAYGRCSGEQPDTLFVSGAAQRQARILCAECPVRVDCLVDALDHRVPFGVWGGMTERERRALLRTRPDVESWREVVESEPDLVAPLVRRGRAVRRLAAAPSADDAPATGEQAPG</sequence>
<name>A0A021VS32_9CELL</name>
<feature type="binding site" evidence="11">
    <location>
        <position position="49"/>
    </location>
    <ligand>
        <name>[4Fe-4S] cluster</name>
        <dbReference type="ChEBI" id="CHEBI:49883"/>
    </ligand>
</feature>
<comment type="PTM">
    <text evidence="11">Upon Fe-S cluster removal intramolecular disulfide bonds are formed.</text>
</comment>
<evidence type="ECO:0000259" key="12">
    <source>
        <dbReference type="PROSITE" id="PS51674"/>
    </source>
</evidence>
<dbReference type="Pfam" id="PF02467">
    <property type="entry name" value="Whib"/>
    <property type="match status" value="1"/>
</dbReference>
<keyword evidence="11" id="KW-0963">Cytoplasm</keyword>
<dbReference type="GO" id="GO:0005737">
    <property type="term" value="C:cytoplasm"/>
    <property type="evidence" value="ECO:0007669"/>
    <property type="project" value="UniProtKB-SubCell"/>
</dbReference>
<evidence type="ECO:0000256" key="4">
    <source>
        <dbReference type="ARBA" id="ARBA00022723"/>
    </source>
</evidence>
<feature type="binding site" evidence="11">
    <location>
        <position position="43"/>
    </location>
    <ligand>
        <name>[4Fe-4S] cluster</name>
        <dbReference type="ChEBI" id="CHEBI:49883"/>
    </ligand>
</feature>
<keyword evidence="3 11" id="KW-0004">4Fe-4S</keyword>
<dbReference type="GO" id="GO:0051539">
    <property type="term" value="F:4 iron, 4 sulfur cluster binding"/>
    <property type="evidence" value="ECO:0007669"/>
    <property type="project" value="UniProtKB-UniRule"/>
</dbReference>
<dbReference type="AlphaFoldDB" id="A0A021VS32"/>
<evidence type="ECO:0000256" key="6">
    <source>
        <dbReference type="ARBA" id="ARBA00023014"/>
    </source>
</evidence>
<protein>
    <recommendedName>
        <fullName evidence="11">Transcriptional regulator WhiB</fullName>
    </recommendedName>
</protein>
<comment type="caution">
    <text evidence="13">The sequence shown here is derived from an EMBL/GenBank/DDBJ whole genome shotgun (WGS) entry which is preliminary data.</text>
</comment>
<evidence type="ECO:0000256" key="3">
    <source>
        <dbReference type="ARBA" id="ARBA00022485"/>
    </source>
</evidence>
<dbReference type="EMBL" id="AXCW01000059">
    <property type="protein sequence ID" value="EYR63938.1"/>
    <property type="molecule type" value="Genomic_DNA"/>
</dbReference>
<comment type="similarity">
    <text evidence="2 11">Belongs to the WhiB family.</text>
</comment>
<dbReference type="RefSeq" id="WP_081802428.1">
    <property type="nucleotide sequence ID" value="NZ_AXCW01000059.1"/>
</dbReference>
<dbReference type="PANTHER" id="PTHR38839">
    <property type="entry name" value="TRANSCRIPTIONAL REGULATOR WHID-RELATED"/>
    <property type="match status" value="1"/>
</dbReference>
<evidence type="ECO:0000313" key="14">
    <source>
        <dbReference type="Proteomes" id="UP000019753"/>
    </source>
</evidence>
<evidence type="ECO:0000256" key="8">
    <source>
        <dbReference type="ARBA" id="ARBA00023125"/>
    </source>
</evidence>
<comment type="cofactor">
    <cofactor evidence="11">
        <name>[4Fe-4S] cluster</name>
        <dbReference type="ChEBI" id="CHEBI:49883"/>
    </cofactor>
    <text evidence="11">Binds 1 [4Fe-4S] cluster per subunit. Following nitrosylation of the [4Fe-4S] cluster binds 1 [4Fe-8(NO)] cluster per subunit.</text>
</comment>
<keyword evidence="8 11" id="KW-0238">DNA-binding</keyword>
<feature type="binding site" evidence="11">
    <location>
        <position position="40"/>
    </location>
    <ligand>
        <name>[4Fe-4S] cluster</name>
        <dbReference type="ChEBI" id="CHEBI:49883"/>
    </ligand>
</feature>
<comment type="subcellular location">
    <subcellularLocation>
        <location evidence="1 11">Cytoplasm</location>
    </subcellularLocation>
</comment>
<dbReference type="OrthoDB" id="4228525at2"/>
<dbReference type="GO" id="GO:0045892">
    <property type="term" value="P:negative regulation of DNA-templated transcription"/>
    <property type="evidence" value="ECO:0007669"/>
    <property type="project" value="TreeGrafter"/>
</dbReference>
<evidence type="ECO:0000313" key="13">
    <source>
        <dbReference type="EMBL" id="EYR63938.1"/>
    </source>
</evidence>
<comment type="function">
    <text evidence="11">Acts as a transcriptional regulator. Probably redox-responsive. The apo- but not holo-form probably binds DNA.</text>
</comment>
<dbReference type="GO" id="GO:0047134">
    <property type="term" value="F:protein-disulfide reductase [NAD(P)H] activity"/>
    <property type="evidence" value="ECO:0007669"/>
    <property type="project" value="TreeGrafter"/>
</dbReference>
<proteinExistence type="inferred from homology"/>
<dbReference type="PANTHER" id="PTHR38839:SF7">
    <property type="entry name" value="TRANSCRIPTIONAL REGULATOR WHIB4"/>
    <property type="match status" value="1"/>
</dbReference>
<keyword evidence="4 11" id="KW-0479">Metal-binding</keyword>
<dbReference type="InterPro" id="IPR034768">
    <property type="entry name" value="4FE4S_WBL"/>
</dbReference>
<accession>A0A021VS32</accession>
<comment type="PTM">
    <text evidence="11">The Fe-S cluster can be nitrosylated by nitric oxide (NO).</text>
</comment>
<dbReference type="PROSITE" id="PS51674">
    <property type="entry name" value="4FE4S_WBL"/>
    <property type="match status" value="1"/>
</dbReference>
<dbReference type="HAMAP" id="MF_01479">
    <property type="entry name" value="WhiB"/>
    <property type="match status" value="1"/>
</dbReference>
<dbReference type="InterPro" id="IPR003482">
    <property type="entry name" value="Whib"/>
</dbReference>
<keyword evidence="10 11" id="KW-0804">Transcription</keyword>
<keyword evidence="6 11" id="KW-0411">Iron-sulfur</keyword>
<evidence type="ECO:0000256" key="1">
    <source>
        <dbReference type="ARBA" id="ARBA00004496"/>
    </source>
</evidence>
<evidence type="ECO:0000256" key="7">
    <source>
        <dbReference type="ARBA" id="ARBA00023015"/>
    </source>
</evidence>
<dbReference type="GO" id="GO:0035731">
    <property type="term" value="F:dinitrosyl-iron complex binding"/>
    <property type="evidence" value="ECO:0007669"/>
    <property type="project" value="UniProtKB-UniRule"/>
</dbReference>
<dbReference type="Proteomes" id="UP000019753">
    <property type="component" value="Unassembled WGS sequence"/>
</dbReference>
<reference evidence="13 14" key="1">
    <citation type="submission" date="2014-01" db="EMBL/GenBank/DDBJ databases">
        <title>Actinotalea ferrariae CF5-4.</title>
        <authorList>
            <person name="Chen F."/>
            <person name="Li Y."/>
            <person name="Wang G."/>
        </authorList>
    </citation>
    <scope>NUCLEOTIDE SEQUENCE [LARGE SCALE GENOMIC DNA]</scope>
    <source>
        <strain evidence="13 14">CF5-4</strain>
    </source>
</reference>
<evidence type="ECO:0000256" key="11">
    <source>
        <dbReference type="HAMAP-Rule" id="MF_01479"/>
    </source>
</evidence>
<keyword evidence="5 11" id="KW-0408">Iron</keyword>
<keyword evidence="14" id="KW-1185">Reference proteome</keyword>
<evidence type="ECO:0000256" key="10">
    <source>
        <dbReference type="ARBA" id="ARBA00023163"/>
    </source>
</evidence>
<keyword evidence="7 11" id="KW-0805">Transcription regulation</keyword>
<dbReference type="GO" id="GO:0003677">
    <property type="term" value="F:DNA binding"/>
    <property type="evidence" value="ECO:0007669"/>
    <property type="project" value="UniProtKB-UniRule"/>
</dbReference>
<dbReference type="GO" id="GO:0045454">
    <property type="term" value="P:cell redox homeostasis"/>
    <property type="evidence" value="ECO:0007669"/>
    <property type="project" value="TreeGrafter"/>
</dbReference>
<feature type="domain" description="4Fe-4S Wbl-type" evidence="12">
    <location>
        <begin position="17"/>
        <end position="73"/>
    </location>
</feature>
<gene>
    <name evidence="11" type="primary">whiB</name>
    <name evidence="13" type="ORF">N866_17070</name>
</gene>
<keyword evidence="9 11" id="KW-1015">Disulfide bond</keyword>
<organism evidence="13 14">
    <name type="scientific">Actinotalea ferrariae CF5-4</name>
    <dbReference type="NCBI Taxonomy" id="948458"/>
    <lineage>
        <taxon>Bacteria</taxon>
        <taxon>Bacillati</taxon>
        <taxon>Actinomycetota</taxon>
        <taxon>Actinomycetes</taxon>
        <taxon>Micrococcales</taxon>
        <taxon>Cellulomonadaceae</taxon>
        <taxon>Actinotalea</taxon>
    </lineage>
</organism>
<evidence type="ECO:0000256" key="9">
    <source>
        <dbReference type="ARBA" id="ARBA00023157"/>
    </source>
</evidence>
<evidence type="ECO:0000256" key="2">
    <source>
        <dbReference type="ARBA" id="ARBA00006597"/>
    </source>
</evidence>
<dbReference type="GO" id="GO:0046872">
    <property type="term" value="F:metal ion binding"/>
    <property type="evidence" value="ECO:0007669"/>
    <property type="project" value="UniProtKB-KW"/>
</dbReference>
<feature type="binding site" evidence="11">
    <location>
        <position position="18"/>
    </location>
    <ligand>
        <name>[4Fe-4S] cluster</name>
        <dbReference type="ChEBI" id="CHEBI:49883"/>
    </ligand>
</feature>
<evidence type="ECO:0000256" key="5">
    <source>
        <dbReference type="ARBA" id="ARBA00023004"/>
    </source>
</evidence>